<feature type="transmembrane region" description="Helical" evidence="1">
    <location>
        <begin position="1067"/>
        <end position="1086"/>
    </location>
</feature>
<organism evidence="3 4">
    <name type="scientific">Gardnerella vaginalis</name>
    <dbReference type="NCBI Taxonomy" id="2702"/>
    <lineage>
        <taxon>Bacteria</taxon>
        <taxon>Bacillati</taxon>
        <taxon>Actinomycetota</taxon>
        <taxon>Actinomycetes</taxon>
        <taxon>Bifidobacteriales</taxon>
        <taxon>Bifidobacteriaceae</taxon>
        <taxon>Gardnerella</taxon>
    </lineage>
</organism>
<protein>
    <recommendedName>
        <fullName evidence="2">Glycosyltransferase 2-like domain-containing protein</fullName>
    </recommendedName>
</protein>
<feature type="transmembrane region" description="Helical" evidence="1">
    <location>
        <begin position="655"/>
        <end position="677"/>
    </location>
</feature>
<evidence type="ECO:0000313" key="4">
    <source>
        <dbReference type="Proteomes" id="UP001237784"/>
    </source>
</evidence>
<feature type="transmembrane region" description="Helical" evidence="1">
    <location>
        <begin position="623"/>
        <end position="648"/>
    </location>
</feature>
<dbReference type="InterPro" id="IPR029044">
    <property type="entry name" value="Nucleotide-diphossugar_trans"/>
</dbReference>
<feature type="transmembrane region" description="Helical" evidence="1">
    <location>
        <begin position="327"/>
        <end position="345"/>
    </location>
</feature>
<dbReference type="SUPFAM" id="SSF53448">
    <property type="entry name" value="Nucleotide-diphospho-sugar transferases"/>
    <property type="match status" value="1"/>
</dbReference>
<feature type="transmembrane region" description="Helical" evidence="1">
    <location>
        <begin position="554"/>
        <end position="574"/>
    </location>
</feature>
<dbReference type="AlphaFoldDB" id="A0AAW6Y165"/>
<feature type="transmembrane region" description="Helical" evidence="1">
    <location>
        <begin position="357"/>
        <end position="378"/>
    </location>
</feature>
<feature type="transmembrane region" description="Helical" evidence="1">
    <location>
        <begin position="763"/>
        <end position="781"/>
    </location>
</feature>
<keyword evidence="1" id="KW-1133">Transmembrane helix</keyword>
<keyword evidence="1" id="KW-0472">Membrane</keyword>
<name>A0AAW6Y165_GARVA</name>
<dbReference type="InterPro" id="IPR001173">
    <property type="entry name" value="Glyco_trans_2-like"/>
</dbReference>
<feature type="transmembrane region" description="Helical" evidence="1">
    <location>
        <begin position="733"/>
        <end position="756"/>
    </location>
</feature>
<evidence type="ECO:0000256" key="1">
    <source>
        <dbReference type="SAM" id="Phobius"/>
    </source>
</evidence>
<gene>
    <name evidence="3" type="ORF">QP372_00385</name>
</gene>
<accession>A0AAW6Y165</accession>
<keyword evidence="1" id="KW-0812">Transmembrane</keyword>
<feature type="transmembrane region" description="Helical" evidence="1">
    <location>
        <begin position="581"/>
        <end position="603"/>
    </location>
</feature>
<proteinExistence type="predicted"/>
<dbReference type="RefSeq" id="WP_285084904.1">
    <property type="nucleotide sequence ID" value="NZ_JASOME010000001.1"/>
</dbReference>
<feature type="transmembrane region" description="Helical" evidence="1">
    <location>
        <begin position="793"/>
        <end position="816"/>
    </location>
</feature>
<feature type="transmembrane region" description="Helical" evidence="1">
    <location>
        <begin position="526"/>
        <end position="548"/>
    </location>
</feature>
<evidence type="ECO:0000313" key="3">
    <source>
        <dbReference type="EMBL" id="MDK7062984.1"/>
    </source>
</evidence>
<feature type="transmembrane region" description="Helical" evidence="1">
    <location>
        <begin position="436"/>
        <end position="459"/>
    </location>
</feature>
<feature type="transmembrane region" description="Helical" evidence="1">
    <location>
        <begin position="857"/>
        <end position="881"/>
    </location>
</feature>
<feature type="transmembrane region" description="Helical" evidence="1">
    <location>
        <begin position="499"/>
        <end position="519"/>
    </location>
</feature>
<reference evidence="3" key="1">
    <citation type="submission" date="2023-05" db="EMBL/GenBank/DDBJ databases">
        <title>Cataloging the Phylogenetic Diversity of Human Bladder Bacteria.</title>
        <authorList>
            <person name="Du J."/>
        </authorList>
    </citation>
    <scope>NUCLEOTIDE SEQUENCE</scope>
    <source>
        <strain evidence="3">UMB6789</strain>
    </source>
</reference>
<sequence length="1099" mass="121470">MDSLTAETDTFENNVLHVFSALNRKQPREVDSSIISIMSVERDTRFYEDTLQALINQTVLPGTIVVADCANRVEKESVTSFNVQIEPTTLSGLISSADFVSNYGGDFSNNNQGYIQESYAKIKVIVLPIKSAKSFGDAVEKSLRKLLPLQGIKSLWLLHDDSKPCDNKCLEALRETWRNTPTACILGAKQVDWQGKILHNVGMYAWKHRVHSLTVEGEPDQEQYDFRGDVYSVSLAGALVSLSAWQTMRGTQPWLTTFEESNDFCRRVILSGGRVVVVPKARIAHRRARFDGIRTRSGEERPVEKSSICYGSAYSIMAKQRYLYTDIRVIMWPIVWLCSLPMSLIRALQSLFAKQPYVAFMHLILPWIALAQFPRAIFARRRVSRVAKVSLKRLSSLIASRSQITRWKDKTVAFKTQKKGVILSPLARRHLHKRILLRWSAAIFASLLVFAAVMLLYGAPISKIFSGSSLYSSQLLPTGSSFNQLFNSAIGSYIPDDGFASAIPPSPLLIIWMLASIVFGGNTIAAVSVIFFLAAPAMLLSFWALAGVFTRSDIVRVCSGICWTMIAMAFGIFARGDLPMLLTMVFLPAAFAFAFHAVGMYVTEDPVLPVPSIQCAACASLCFMIPLAACPQLILPMIVIFVASLIMVRSHRFMLALMPIPSVLVLLPTLGSVVRYFESGMWRQLFATMAVPSQKINGAPRVVNYLDVLLRAFNIDLNHFSSQSLPIMQLRGIIMIVFAVLALLMALASLALPFALRTSRMMWVVIVSGMALSLVASRVVIAADFDGPISSSVLPGVCLSALGVLACMCMVAGKAVHRFEPLRRSNINIDNNPDDYTTRVSKRAAIRRSAKAMLRKIIHLARGILAFGIFAVAILLGLFAITSGPLTSVYASDNGLPMVVSDYLRKNDSNRVLAIKAINSRELDISLMRTVRGDLIDLSPALQVRDVLYGYSPSRNTLYYAASKLLSHADDESIETLKQLGIGGIYIVNDSITKTNLSANNSILSSDSTSNKEATENLIANVNASDGTQLVVSSDHGTYCRFDVDNSKKSVSKTSIYSHSRPLSWRMPWFIVFALVLLLYCLVALPRFNNSNLIERLDD</sequence>
<evidence type="ECO:0000259" key="2">
    <source>
        <dbReference type="Pfam" id="PF13632"/>
    </source>
</evidence>
<comment type="caution">
    <text evidence="3">The sequence shown here is derived from an EMBL/GenBank/DDBJ whole genome shotgun (WGS) entry which is preliminary data.</text>
</comment>
<dbReference type="Gene3D" id="3.90.550.10">
    <property type="entry name" value="Spore Coat Polysaccharide Biosynthesis Protein SpsA, Chain A"/>
    <property type="match status" value="1"/>
</dbReference>
<dbReference type="Pfam" id="PF13632">
    <property type="entry name" value="Glyco_trans_2_3"/>
    <property type="match status" value="1"/>
</dbReference>
<feature type="domain" description="Glycosyltransferase 2-like" evidence="2">
    <location>
        <begin position="157"/>
        <end position="367"/>
    </location>
</feature>
<dbReference type="Proteomes" id="UP001237784">
    <property type="component" value="Unassembled WGS sequence"/>
</dbReference>
<dbReference type="EMBL" id="JASOME010000001">
    <property type="protein sequence ID" value="MDK7062984.1"/>
    <property type="molecule type" value="Genomic_DNA"/>
</dbReference>